<dbReference type="Gene3D" id="1.20.1270.280">
    <property type="match status" value="1"/>
</dbReference>
<feature type="domain" description="Dynein heavy chain C-terminal" evidence="1">
    <location>
        <begin position="8"/>
        <end position="80"/>
    </location>
</feature>
<proteinExistence type="predicted"/>
<reference evidence="2 3" key="1">
    <citation type="submission" date="2024-02" db="EMBL/GenBank/DDBJ databases">
        <authorList>
            <person name="Daric V."/>
            <person name="Darras S."/>
        </authorList>
    </citation>
    <scope>NUCLEOTIDE SEQUENCE [LARGE SCALE GENOMIC DNA]</scope>
</reference>
<dbReference type="Proteomes" id="UP001642483">
    <property type="component" value="Unassembled WGS sequence"/>
</dbReference>
<dbReference type="InterPro" id="IPR041228">
    <property type="entry name" value="Dynein_C"/>
</dbReference>
<dbReference type="Pfam" id="PF18199">
    <property type="entry name" value="Dynein_C"/>
    <property type="match status" value="1"/>
</dbReference>
<dbReference type="EMBL" id="CAWYQH010000097">
    <property type="protein sequence ID" value="CAK8683570.1"/>
    <property type="molecule type" value="Genomic_DNA"/>
</dbReference>
<organism evidence="2 3">
    <name type="scientific">Clavelina lepadiformis</name>
    <name type="common">Light-bulb sea squirt</name>
    <name type="synonym">Ascidia lepadiformis</name>
    <dbReference type="NCBI Taxonomy" id="159417"/>
    <lineage>
        <taxon>Eukaryota</taxon>
        <taxon>Metazoa</taxon>
        <taxon>Chordata</taxon>
        <taxon>Tunicata</taxon>
        <taxon>Ascidiacea</taxon>
        <taxon>Aplousobranchia</taxon>
        <taxon>Clavelinidae</taxon>
        <taxon>Clavelina</taxon>
    </lineage>
</organism>
<dbReference type="PANTHER" id="PTHR46961">
    <property type="entry name" value="DYNEIN HEAVY CHAIN 1, AXONEMAL-LIKE PROTEIN"/>
    <property type="match status" value="1"/>
</dbReference>
<evidence type="ECO:0000313" key="3">
    <source>
        <dbReference type="Proteomes" id="UP001642483"/>
    </source>
</evidence>
<accession>A0ABP0FVC7</accession>
<evidence type="ECO:0000259" key="1">
    <source>
        <dbReference type="Pfam" id="PF18199"/>
    </source>
</evidence>
<dbReference type="PANTHER" id="PTHR46961:SF22">
    <property type="entry name" value="DYNEIN BETA CHAIN, CILIARY"/>
    <property type="match status" value="1"/>
</dbReference>
<protein>
    <recommendedName>
        <fullName evidence="1">Dynein heavy chain C-terminal domain-containing protein</fullName>
    </recommendedName>
</protein>
<sequence>MSEILAKTQERSLYILVCFQECERMNAFLHEIRRSLKALELGLKGELIISAEIEEIQNGLFVDEVPVSWSKTAYPLCVTLAFGK</sequence>
<dbReference type="InterPro" id="IPR026983">
    <property type="entry name" value="DHC"/>
</dbReference>
<name>A0ABP0FVC7_CLALP</name>
<gene>
    <name evidence="2" type="ORF">CVLEPA_LOCUS14631</name>
</gene>
<keyword evidence="3" id="KW-1185">Reference proteome</keyword>
<comment type="caution">
    <text evidence="2">The sequence shown here is derived from an EMBL/GenBank/DDBJ whole genome shotgun (WGS) entry which is preliminary data.</text>
</comment>
<evidence type="ECO:0000313" key="2">
    <source>
        <dbReference type="EMBL" id="CAK8683570.1"/>
    </source>
</evidence>